<reference evidence="5" key="1">
    <citation type="journal article" date="2019" name="Int. J. Syst. Evol. Microbiol.">
        <title>The Global Catalogue of Microorganisms (GCM) 10K type strain sequencing project: providing services to taxonomists for standard genome sequencing and annotation.</title>
        <authorList>
            <consortium name="The Broad Institute Genomics Platform"/>
            <consortium name="The Broad Institute Genome Sequencing Center for Infectious Disease"/>
            <person name="Wu L."/>
            <person name="Ma J."/>
        </authorList>
    </citation>
    <scope>NUCLEOTIDE SEQUENCE [LARGE SCALE GENOMIC DNA]</scope>
    <source>
        <strain evidence="5">JCM 17525</strain>
    </source>
</reference>
<dbReference type="Pfam" id="PF08338">
    <property type="entry name" value="DUF1731"/>
    <property type="match status" value="1"/>
</dbReference>
<dbReference type="SUPFAM" id="SSF51735">
    <property type="entry name" value="NAD(P)-binding Rossmann-fold domains"/>
    <property type="match status" value="1"/>
</dbReference>
<comment type="caution">
    <text evidence="4">The sequence shown here is derived from an EMBL/GenBank/DDBJ whole genome shotgun (WGS) entry which is preliminary data.</text>
</comment>
<dbReference type="Proteomes" id="UP001501456">
    <property type="component" value="Unassembled WGS sequence"/>
</dbReference>
<accession>A0ABP7H4Z6</accession>
<dbReference type="PANTHER" id="PTHR11092:SF0">
    <property type="entry name" value="EPIMERASE FAMILY PROTEIN SDR39U1"/>
    <property type="match status" value="1"/>
</dbReference>
<feature type="domain" description="NAD-dependent epimerase/dehydratase" evidence="2">
    <location>
        <begin position="3"/>
        <end position="132"/>
    </location>
</feature>
<dbReference type="InterPro" id="IPR013549">
    <property type="entry name" value="DUF1731"/>
</dbReference>
<dbReference type="InterPro" id="IPR010099">
    <property type="entry name" value="SDR39U1"/>
</dbReference>
<evidence type="ECO:0000313" key="5">
    <source>
        <dbReference type="Proteomes" id="UP001501456"/>
    </source>
</evidence>
<dbReference type="InterPro" id="IPR001509">
    <property type="entry name" value="Epimerase_deHydtase"/>
</dbReference>
<gene>
    <name evidence="4" type="ORF">GCM10022271_13440</name>
</gene>
<protein>
    <submittedName>
        <fullName evidence="4">TIGR01777 family oxidoreductase</fullName>
    </submittedName>
</protein>
<evidence type="ECO:0000313" key="4">
    <source>
        <dbReference type="EMBL" id="GAA3782448.1"/>
    </source>
</evidence>
<dbReference type="RefSeq" id="WP_344728615.1">
    <property type="nucleotide sequence ID" value="NZ_BAABBI010000001.1"/>
</dbReference>
<feature type="domain" description="DUF1731" evidence="3">
    <location>
        <begin position="253"/>
        <end position="299"/>
    </location>
</feature>
<organism evidence="4 5">
    <name type="scientific">Corallibacter vietnamensis</name>
    <dbReference type="NCBI Taxonomy" id="904130"/>
    <lineage>
        <taxon>Bacteria</taxon>
        <taxon>Pseudomonadati</taxon>
        <taxon>Bacteroidota</taxon>
        <taxon>Flavobacteriia</taxon>
        <taxon>Flavobacteriales</taxon>
        <taxon>Flavobacteriaceae</taxon>
        <taxon>Corallibacter</taxon>
    </lineage>
</organism>
<evidence type="ECO:0000259" key="3">
    <source>
        <dbReference type="Pfam" id="PF08338"/>
    </source>
</evidence>
<dbReference type="EMBL" id="BAABBI010000001">
    <property type="protein sequence ID" value="GAA3782448.1"/>
    <property type="molecule type" value="Genomic_DNA"/>
</dbReference>
<comment type="similarity">
    <text evidence="1">Belongs to the NAD(P)-dependent epimerase/dehydratase family. SDR39U1 subfamily.</text>
</comment>
<name>A0ABP7H4Z6_9FLAO</name>
<dbReference type="NCBIfam" id="TIGR01777">
    <property type="entry name" value="yfcH"/>
    <property type="match status" value="1"/>
</dbReference>
<evidence type="ECO:0000256" key="1">
    <source>
        <dbReference type="ARBA" id="ARBA00009353"/>
    </source>
</evidence>
<dbReference type="Pfam" id="PF01370">
    <property type="entry name" value="Epimerase"/>
    <property type="match status" value="1"/>
</dbReference>
<dbReference type="PANTHER" id="PTHR11092">
    <property type="entry name" value="SUGAR NUCLEOTIDE EPIMERASE RELATED"/>
    <property type="match status" value="1"/>
</dbReference>
<dbReference type="InterPro" id="IPR036291">
    <property type="entry name" value="NAD(P)-bd_dom_sf"/>
</dbReference>
<evidence type="ECO:0000259" key="2">
    <source>
        <dbReference type="Pfam" id="PF01370"/>
    </source>
</evidence>
<keyword evidence="5" id="KW-1185">Reference proteome</keyword>
<dbReference type="Gene3D" id="3.40.50.720">
    <property type="entry name" value="NAD(P)-binding Rossmann-like Domain"/>
    <property type="match status" value="1"/>
</dbReference>
<proteinExistence type="inferred from homology"/>
<sequence length="302" mass="33940">MTVLITGATGLVGKAIVKQCHENSITVHYLTTSKNKIQNKENYKGFYWNPEKEEIDSNCFKDVDTIINLAGATISKRWTKQYKKQIINSRINTLKLLKTALLKEQLQIPHIISASAIGVYPSSLTNYYNEDSEQISPSFLGSVVKKWEAATDEFSQLGMRVSKVRIGLVLDSKEGALPQIVKPITFGFGATFGSGNQWQSWIHINDLARLFVYVMEERLGGTFNAVAPNPVTNTDLTKTAAKILNKPLWLPNIPKSIMKLILGEMHILLFESQRVSSKKIETHAFNFKYPNLLPALENLLLK</sequence>